<dbReference type="Proteomes" id="UP000521676">
    <property type="component" value="Unassembled WGS sequence"/>
</dbReference>
<accession>A0A8T7M9N0</accession>
<dbReference type="Pfam" id="PF04459">
    <property type="entry name" value="DUF512"/>
    <property type="match status" value="1"/>
</dbReference>
<evidence type="ECO:0000313" key="4">
    <source>
        <dbReference type="Proteomes" id="UP000521676"/>
    </source>
</evidence>
<dbReference type="Gene3D" id="3.20.20.70">
    <property type="entry name" value="Aldolase class I"/>
    <property type="match status" value="1"/>
</dbReference>
<evidence type="ECO:0000313" key="5">
    <source>
        <dbReference type="Proteomes" id="UP001431572"/>
    </source>
</evidence>
<protein>
    <submittedName>
        <fullName evidence="2">DUF512 domain-containing protein</fullName>
    </submittedName>
</protein>
<gene>
    <name evidence="2" type="ORF">HXX08_23520</name>
    <name evidence="3" type="ORF">OZ401_004389</name>
</gene>
<dbReference type="EMBL" id="JACATZ010000003">
    <property type="protein sequence ID" value="NWJ48840.1"/>
    <property type="molecule type" value="Genomic_DNA"/>
</dbReference>
<dbReference type="Pfam" id="PF19238">
    <property type="entry name" value="Radical_SAM_2"/>
    <property type="match status" value="1"/>
</dbReference>
<dbReference type="InterPro" id="IPR001478">
    <property type="entry name" value="PDZ"/>
</dbReference>
<dbReference type="RefSeq" id="WP_341470677.1">
    <property type="nucleotide sequence ID" value="NZ_CP128400.1"/>
</dbReference>
<feature type="domain" description="PDZ" evidence="1">
    <location>
        <begin position="17"/>
        <end position="48"/>
    </location>
</feature>
<dbReference type="InterPro" id="IPR036034">
    <property type="entry name" value="PDZ_sf"/>
</dbReference>
<dbReference type="InterPro" id="IPR007549">
    <property type="entry name" value="DUF512"/>
</dbReference>
<dbReference type="Proteomes" id="UP001431572">
    <property type="component" value="Chromosome 2"/>
</dbReference>
<dbReference type="InterPro" id="IPR041489">
    <property type="entry name" value="PDZ_6"/>
</dbReference>
<name>A0A8T7M9N0_9CHLR</name>
<dbReference type="SUPFAM" id="SSF50156">
    <property type="entry name" value="PDZ domain-like"/>
    <property type="match status" value="1"/>
</dbReference>
<dbReference type="InterPro" id="IPR045375">
    <property type="entry name" value="Put_radical_SAM-like_N"/>
</dbReference>
<evidence type="ECO:0000313" key="3">
    <source>
        <dbReference type="EMBL" id="WJW68772.1"/>
    </source>
</evidence>
<dbReference type="EMBL" id="CP128400">
    <property type="protein sequence ID" value="WJW68772.1"/>
    <property type="molecule type" value="Genomic_DNA"/>
</dbReference>
<dbReference type="Pfam" id="PF17820">
    <property type="entry name" value="PDZ_6"/>
    <property type="match status" value="1"/>
</dbReference>
<evidence type="ECO:0000313" key="2">
    <source>
        <dbReference type="EMBL" id="NWJ48840.1"/>
    </source>
</evidence>
<reference evidence="3" key="2">
    <citation type="journal article" date="2024" name="Nature">
        <title>Anoxygenic phototroph of the Chloroflexota uses a type I reaction centre.</title>
        <authorList>
            <person name="Tsuji J.M."/>
            <person name="Shaw N.A."/>
            <person name="Nagashima S."/>
            <person name="Venkiteswaran J.J."/>
            <person name="Schiff S.L."/>
            <person name="Watanabe T."/>
            <person name="Fukui M."/>
            <person name="Hanada S."/>
            <person name="Tank M."/>
            <person name="Neufeld J.D."/>
        </authorList>
    </citation>
    <scope>NUCLEOTIDE SEQUENCE</scope>
    <source>
        <strain evidence="3">L227-S17</strain>
    </source>
</reference>
<sequence length="482" mass="53968">MDISNHHSGKKSQRDKIIAVAADSVAERAGIRAGDRLLAINGKPVRDMIDYQFGAVDARARLTLVRDGENGKSIRLEVRLKNREGEPLGLEFAEPTFDGIRVCNNDCPFCFVYRTPKGFRPGLYIKDDDYRYSFMYGGFVTLTNLKEEDWQRIFEQRLTPLYVSVHSTELAMRRRLLGNSTAPDILEQIRRLGEGGIQVHTQVVIVPTVNDGAHLEKTIADLAKLYPTVQTIAVVPVGLAGGDGYEGDRRRSFRAHGRGFENTASLPMRTYRPDEAEKVIALAHAYQKRFKKEKGVALLYLSDEFYLLCGQEVPGRAHYEDFEQIENGVGLVRRFLEDWKKTEKKLPAALSQPLNATLVTARLITPTFQAIIERLNRVEGLRLNLLTVQNPELGATITVAGLLSGRDVREALLEFARSGHEVGELVFLPQVMLDKKGFGARFLDDLTPSDIAQATGREVVTASYMSEVWESIRAHVSKVVPI</sequence>
<dbReference type="SMART" id="SM00228">
    <property type="entry name" value="PDZ"/>
    <property type="match status" value="1"/>
</dbReference>
<proteinExistence type="predicted"/>
<dbReference type="PROSITE" id="PS50106">
    <property type="entry name" value="PDZ"/>
    <property type="match status" value="1"/>
</dbReference>
<keyword evidence="5" id="KW-1185">Reference proteome</keyword>
<dbReference type="Gene3D" id="2.30.42.10">
    <property type="match status" value="1"/>
</dbReference>
<dbReference type="AlphaFoldDB" id="A0A8T7M9N0"/>
<evidence type="ECO:0000259" key="1">
    <source>
        <dbReference type="PROSITE" id="PS50106"/>
    </source>
</evidence>
<organism evidence="2 4">
    <name type="scientific">Candidatus Chlorohelix allophototropha</name>
    <dbReference type="NCBI Taxonomy" id="3003348"/>
    <lineage>
        <taxon>Bacteria</taxon>
        <taxon>Bacillati</taxon>
        <taxon>Chloroflexota</taxon>
        <taxon>Chloroflexia</taxon>
        <taxon>Candidatus Chloroheliales</taxon>
        <taxon>Candidatus Chloroheliaceae</taxon>
        <taxon>Candidatus Chlorohelix</taxon>
    </lineage>
</organism>
<dbReference type="InterPro" id="IPR058240">
    <property type="entry name" value="rSAM_sf"/>
</dbReference>
<dbReference type="SUPFAM" id="SSF102114">
    <property type="entry name" value="Radical SAM enzymes"/>
    <property type="match status" value="1"/>
</dbReference>
<dbReference type="InterPro" id="IPR013785">
    <property type="entry name" value="Aldolase_TIM"/>
</dbReference>
<reference evidence="2 4" key="1">
    <citation type="submission" date="2020-06" db="EMBL/GenBank/DDBJ databases">
        <title>Anoxygenic phototrophic Chloroflexota member uses a Type I reaction center.</title>
        <authorList>
            <person name="Tsuji J.M."/>
            <person name="Shaw N.A."/>
            <person name="Nagashima S."/>
            <person name="Venkiteswaran J."/>
            <person name="Schiff S.L."/>
            <person name="Hanada S."/>
            <person name="Tank M."/>
            <person name="Neufeld J.D."/>
        </authorList>
    </citation>
    <scope>NUCLEOTIDE SEQUENCE [LARGE SCALE GENOMIC DNA]</scope>
    <source>
        <strain evidence="2">L227-S17</strain>
    </source>
</reference>